<dbReference type="CDD" id="cd20343">
    <property type="entry name" value="BRcat_RBR_HHARI-like"/>
    <property type="match status" value="1"/>
</dbReference>
<dbReference type="InterPro" id="IPR002867">
    <property type="entry name" value="IBR_dom"/>
</dbReference>
<protein>
    <recommendedName>
        <fullName evidence="3">RBR-type E3 ubiquitin transferase</fullName>
        <ecNumber evidence="3">2.3.2.31</ecNumber>
    </recommendedName>
</protein>
<dbReference type="AlphaFoldDB" id="A0A448WM05"/>
<dbReference type="Proteomes" id="UP000784294">
    <property type="component" value="Unassembled WGS sequence"/>
</dbReference>
<dbReference type="InterPro" id="IPR044066">
    <property type="entry name" value="TRIAD_supradom"/>
</dbReference>
<evidence type="ECO:0000256" key="6">
    <source>
        <dbReference type="ARBA" id="ARBA00022737"/>
    </source>
</evidence>
<comment type="pathway">
    <text evidence="2">Protein modification; protein ubiquitination.</text>
</comment>
<keyword evidence="8" id="KW-0833">Ubl conjugation pathway</keyword>
<dbReference type="EC" id="2.3.2.31" evidence="3"/>
<dbReference type="EMBL" id="CAAALY010023794">
    <property type="protein sequence ID" value="VEL15198.1"/>
    <property type="molecule type" value="Genomic_DNA"/>
</dbReference>
<evidence type="ECO:0000256" key="4">
    <source>
        <dbReference type="ARBA" id="ARBA00022679"/>
    </source>
</evidence>
<proteinExistence type="predicted"/>
<evidence type="ECO:0000313" key="11">
    <source>
        <dbReference type="EMBL" id="VEL15198.1"/>
    </source>
</evidence>
<keyword evidence="5" id="KW-0479">Metal-binding</keyword>
<evidence type="ECO:0000256" key="5">
    <source>
        <dbReference type="ARBA" id="ARBA00022723"/>
    </source>
</evidence>
<dbReference type="Pfam" id="PF22605">
    <property type="entry name" value="IBR_2"/>
    <property type="match status" value="1"/>
</dbReference>
<evidence type="ECO:0000256" key="3">
    <source>
        <dbReference type="ARBA" id="ARBA00012251"/>
    </source>
</evidence>
<dbReference type="SMART" id="SM00647">
    <property type="entry name" value="IBR"/>
    <property type="match status" value="2"/>
</dbReference>
<evidence type="ECO:0000256" key="2">
    <source>
        <dbReference type="ARBA" id="ARBA00004906"/>
    </source>
</evidence>
<dbReference type="SUPFAM" id="SSF57850">
    <property type="entry name" value="RING/U-box"/>
    <property type="match status" value="2"/>
</dbReference>
<evidence type="ECO:0000256" key="8">
    <source>
        <dbReference type="ARBA" id="ARBA00022786"/>
    </source>
</evidence>
<dbReference type="OrthoDB" id="10009520at2759"/>
<evidence type="ECO:0000256" key="1">
    <source>
        <dbReference type="ARBA" id="ARBA00001798"/>
    </source>
</evidence>
<name>A0A448WM05_9PLAT</name>
<sequence>MSCWKQYISTQLLERNRSERISCPTLNCQHILSDEGVFKLACDDAHLTQAFRRLVTNNFVQNHRHLTWCPGANCDHAARLPAGCLVEPRLAICPLCSERFCSACGEAWHEPITCDLLRQWHSRIYDGTSSNAWILLNTQACPKCHVKIEKNGGCNHMVCQTSSCQYSFCWICLKEWDLGCGGCPDKTVQFNFPEMKIYMNYFKAYTKQADLLKEELKLVDCLQEQRPDMLEQRFGSANKDLLQQIFLTLLCCRRTLMYTHAFSYFLKKDNVSEIFELNLTSLELGLDKLAFFLHDEYNVSFSNIYLQNIRDQIKFCELRRQILIAYVKEGYDVGMWKFQYAH</sequence>
<dbReference type="InterPro" id="IPR031127">
    <property type="entry name" value="E3_UB_ligase_RBR"/>
</dbReference>
<dbReference type="GO" id="GO:0016567">
    <property type="term" value="P:protein ubiquitination"/>
    <property type="evidence" value="ECO:0007669"/>
    <property type="project" value="InterPro"/>
</dbReference>
<organism evidence="11 12">
    <name type="scientific">Protopolystoma xenopodis</name>
    <dbReference type="NCBI Taxonomy" id="117903"/>
    <lineage>
        <taxon>Eukaryota</taxon>
        <taxon>Metazoa</taxon>
        <taxon>Spiralia</taxon>
        <taxon>Lophotrochozoa</taxon>
        <taxon>Platyhelminthes</taxon>
        <taxon>Monogenea</taxon>
        <taxon>Polyopisthocotylea</taxon>
        <taxon>Polystomatidea</taxon>
        <taxon>Polystomatidae</taxon>
        <taxon>Protopolystoma</taxon>
    </lineage>
</organism>
<keyword evidence="4" id="KW-0808">Transferase</keyword>
<keyword evidence="6" id="KW-0677">Repeat</keyword>
<gene>
    <name evidence="11" type="ORF">PXEA_LOCUS8638</name>
</gene>
<dbReference type="Gene3D" id="1.20.120.1750">
    <property type="match status" value="1"/>
</dbReference>
<dbReference type="PROSITE" id="PS51873">
    <property type="entry name" value="TRIAD"/>
    <property type="match status" value="1"/>
</dbReference>
<evidence type="ECO:0000256" key="9">
    <source>
        <dbReference type="ARBA" id="ARBA00022833"/>
    </source>
</evidence>
<keyword evidence="12" id="KW-1185">Reference proteome</keyword>
<dbReference type="Pfam" id="PF01485">
    <property type="entry name" value="IBR"/>
    <property type="match status" value="1"/>
</dbReference>
<evidence type="ECO:0000313" key="12">
    <source>
        <dbReference type="Proteomes" id="UP000784294"/>
    </source>
</evidence>
<keyword evidence="7" id="KW-0863">Zinc-finger</keyword>
<dbReference type="PANTHER" id="PTHR11685">
    <property type="entry name" value="RBR FAMILY RING FINGER AND IBR DOMAIN-CONTAINING"/>
    <property type="match status" value="1"/>
</dbReference>
<feature type="domain" description="RING-type" evidence="10">
    <location>
        <begin position="1"/>
        <end position="195"/>
    </location>
</feature>
<reference evidence="11" key="1">
    <citation type="submission" date="2018-11" db="EMBL/GenBank/DDBJ databases">
        <authorList>
            <consortium name="Pathogen Informatics"/>
        </authorList>
    </citation>
    <scope>NUCLEOTIDE SEQUENCE</scope>
</reference>
<dbReference type="GO" id="GO:0008270">
    <property type="term" value="F:zinc ion binding"/>
    <property type="evidence" value="ECO:0007669"/>
    <property type="project" value="UniProtKB-KW"/>
</dbReference>
<dbReference type="InterPro" id="IPR054694">
    <property type="entry name" value="Parkin-like_IBR"/>
</dbReference>
<keyword evidence="9" id="KW-0862">Zinc</keyword>
<evidence type="ECO:0000256" key="7">
    <source>
        <dbReference type="ARBA" id="ARBA00022771"/>
    </source>
</evidence>
<comment type="caution">
    <text evidence="11">The sequence shown here is derived from an EMBL/GenBank/DDBJ whole genome shotgun (WGS) entry which is preliminary data.</text>
</comment>
<dbReference type="GO" id="GO:0061630">
    <property type="term" value="F:ubiquitin protein ligase activity"/>
    <property type="evidence" value="ECO:0007669"/>
    <property type="project" value="UniProtKB-EC"/>
</dbReference>
<evidence type="ECO:0000259" key="10">
    <source>
        <dbReference type="PROSITE" id="PS51873"/>
    </source>
</evidence>
<accession>A0A448WM05</accession>
<comment type="catalytic activity">
    <reaction evidence="1">
        <text>[E2 ubiquitin-conjugating enzyme]-S-ubiquitinyl-L-cysteine + [acceptor protein]-L-lysine = [E2 ubiquitin-conjugating enzyme]-L-cysteine + [acceptor protein]-N(6)-ubiquitinyl-L-lysine.</text>
        <dbReference type="EC" id="2.3.2.31"/>
    </reaction>
</comment>